<dbReference type="EMBL" id="MK838112">
    <property type="protein sequence ID" value="QDH46632.1"/>
    <property type="molecule type" value="Genomic_DNA"/>
</dbReference>
<sequence length="41" mass="4905">MSMLFSSRDKFEEPSDEPISLAESMRRRWKEYEDGSDEADF</sequence>
<dbReference type="Proteomes" id="UP000319466">
    <property type="component" value="Segment"/>
</dbReference>
<feature type="region of interest" description="Disordered" evidence="1">
    <location>
        <begin position="1"/>
        <end position="27"/>
    </location>
</feature>
<gene>
    <name evidence="2" type="ORF">LAh6_65</name>
</gene>
<organism evidence="2 3">
    <name type="scientific">Aeromonas phage LAh_6</name>
    <dbReference type="NCBI Taxonomy" id="2591030"/>
    <lineage>
        <taxon>Viruses</taxon>
        <taxon>Duplodnaviria</taxon>
        <taxon>Heunggongvirae</taxon>
        <taxon>Uroviricota</taxon>
        <taxon>Caudoviricetes</taxon>
        <taxon>Grimontviridae</taxon>
        <taxon>Lahexavirus</taxon>
        <taxon>Lahexavirus LAh6</taxon>
    </lineage>
</organism>
<keyword evidence="3" id="KW-1185">Reference proteome</keyword>
<reference evidence="2 3" key="1">
    <citation type="submission" date="2019-04" db="EMBL/GenBank/DDBJ databases">
        <title>Novel bacteriophages capable of disrupting biofilms from clinical strains of Aeromonas hydrophila with intrinsic antibiotic resistance.</title>
        <authorList>
            <person name="Kabwe M."/>
            <person name="Brown T.L."/>
            <person name="Speirs L."/>
            <person name="Ku H."/>
            <person name="Leach M."/>
            <person name="Chan H.T."/>
            <person name="Petrovski S."/>
            <person name="Lock P."/>
            <person name="Tucci J."/>
        </authorList>
    </citation>
    <scope>NUCLEOTIDE SEQUENCE [LARGE SCALE GENOMIC DNA]</scope>
</reference>
<accession>A0A514A066</accession>
<evidence type="ECO:0000256" key="1">
    <source>
        <dbReference type="SAM" id="MobiDB-lite"/>
    </source>
</evidence>
<name>A0A514A066_9CAUD</name>
<evidence type="ECO:0000313" key="2">
    <source>
        <dbReference type="EMBL" id="QDH46632.1"/>
    </source>
</evidence>
<protein>
    <submittedName>
        <fullName evidence="2">Uncharacterized protein</fullName>
    </submittedName>
</protein>
<evidence type="ECO:0000313" key="3">
    <source>
        <dbReference type="Proteomes" id="UP000319466"/>
    </source>
</evidence>
<proteinExistence type="predicted"/>